<dbReference type="InterPro" id="IPR002549">
    <property type="entry name" value="AI-2E-like"/>
</dbReference>
<name>A0A117R6I6_9ACTN</name>
<keyword evidence="4" id="KW-1003">Cell membrane</keyword>
<keyword evidence="5 9" id="KW-0812">Transmembrane</keyword>
<keyword evidence="7 9" id="KW-0472">Membrane</keyword>
<dbReference type="GO" id="GO:0055085">
    <property type="term" value="P:transmembrane transport"/>
    <property type="evidence" value="ECO:0007669"/>
    <property type="project" value="TreeGrafter"/>
</dbReference>
<comment type="similarity">
    <text evidence="2">Belongs to the autoinducer-2 exporter (AI-2E) (TC 2.A.86) family.</text>
</comment>
<dbReference type="STRING" id="58343.AQJ46_06200"/>
<sequence>MSRVPGWLGRVGTRLTDMGERLDERRAEVAREEAEADAAEPPARRPKKPSGVASRAPVVLVPRPDPAQAVPWGVRVAAEAGWRLLVLAGTVWVLMRVISSVQLVVFAFVVALLITALLQPTVARLMRHGVPRGPATALTAILGFVVIGLMGWFVTWQVMENIDDLSDQIQSGIDDLRNWLLKSPFHVTDKQINQIAKNLREAVGANTDQITSAGLEGVQVVVEALTGILLTFFSTLFLLYDGRRIWAWTLKLVPAAARPAVAGAGPRAWRTLTAYVRGTVLVALIDAVFIGIGIYFLDVPMAVPLAVFIFLFSFIPLVGAVASGALAVLVALVTQGVFTAVMTLAVVLAVQQIEGHILQPFILGRAVRVHPLAVVLTVATGGMVAGIGGAVVAVPLVAVTNTVVSYLKAYAEEQSAPPEIEDEVVADEEGPAEPPPDPEKPASDSVK</sequence>
<dbReference type="Pfam" id="PF01594">
    <property type="entry name" value="AI-2E_transport"/>
    <property type="match status" value="1"/>
</dbReference>
<evidence type="ECO:0000256" key="2">
    <source>
        <dbReference type="ARBA" id="ARBA00009773"/>
    </source>
</evidence>
<feature type="transmembrane region" description="Helical" evidence="9">
    <location>
        <begin position="329"/>
        <end position="353"/>
    </location>
</feature>
<dbReference type="RefSeq" id="WP_059204635.1">
    <property type="nucleotide sequence ID" value="NZ_KQ948657.1"/>
</dbReference>
<reference evidence="10 11" key="1">
    <citation type="submission" date="2015-10" db="EMBL/GenBank/DDBJ databases">
        <title>Draft genome sequence of Streptomyces canus DSM 40017, type strain for the species Streptomyces canus.</title>
        <authorList>
            <person name="Ruckert C."/>
            <person name="Winkler A."/>
            <person name="Kalinowski J."/>
            <person name="Kampfer P."/>
            <person name="Glaeser S."/>
        </authorList>
    </citation>
    <scope>NUCLEOTIDE SEQUENCE [LARGE SCALE GENOMIC DNA]</scope>
    <source>
        <strain evidence="10 11">DSM 40017</strain>
    </source>
</reference>
<dbReference type="PANTHER" id="PTHR21716:SF53">
    <property type="entry name" value="PERMEASE PERM-RELATED"/>
    <property type="match status" value="1"/>
</dbReference>
<keyword evidence="6 9" id="KW-1133">Transmembrane helix</keyword>
<proteinExistence type="inferred from homology"/>
<feature type="compositionally biased region" description="Acidic residues" evidence="8">
    <location>
        <begin position="419"/>
        <end position="431"/>
    </location>
</feature>
<dbReference type="AlphaFoldDB" id="A0A117R6I6"/>
<evidence type="ECO:0008006" key="12">
    <source>
        <dbReference type="Google" id="ProtNLM"/>
    </source>
</evidence>
<comment type="subcellular location">
    <subcellularLocation>
        <location evidence="1">Cell membrane</location>
        <topology evidence="1">Multi-pass membrane protein</topology>
    </subcellularLocation>
</comment>
<protein>
    <recommendedName>
        <fullName evidence="12">Permease</fullName>
    </recommendedName>
</protein>
<gene>
    <name evidence="10" type="ORF">AQJ46_06200</name>
</gene>
<feature type="compositionally biased region" description="Basic and acidic residues" evidence="8">
    <location>
        <begin position="437"/>
        <end position="447"/>
    </location>
</feature>
<evidence type="ECO:0000256" key="3">
    <source>
        <dbReference type="ARBA" id="ARBA00022448"/>
    </source>
</evidence>
<evidence type="ECO:0000256" key="5">
    <source>
        <dbReference type="ARBA" id="ARBA00022692"/>
    </source>
</evidence>
<organism evidence="10 11">
    <name type="scientific">Streptomyces canus</name>
    <dbReference type="NCBI Taxonomy" id="58343"/>
    <lineage>
        <taxon>Bacteria</taxon>
        <taxon>Bacillati</taxon>
        <taxon>Actinomycetota</taxon>
        <taxon>Actinomycetes</taxon>
        <taxon>Kitasatosporales</taxon>
        <taxon>Streptomycetaceae</taxon>
        <taxon>Streptomyces</taxon>
        <taxon>Streptomyces aurantiacus group</taxon>
    </lineage>
</organism>
<evidence type="ECO:0000256" key="9">
    <source>
        <dbReference type="SAM" id="Phobius"/>
    </source>
</evidence>
<evidence type="ECO:0000256" key="7">
    <source>
        <dbReference type="ARBA" id="ARBA00023136"/>
    </source>
</evidence>
<evidence type="ECO:0000313" key="11">
    <source>
        <dbReference type="Proteomes" id="UP000053669"/>
    </source>
</evidence>
<evidence type="ECO:0000256" key="4">
    <source>
        <dbReference type="ARBA" id="ARBA00022475"/>
    </source>
</evidence>
<comment type="caution">
    <text evidence="10">The sequence shown here is derived from an EMBL/GenBank/DDBJ whole genome shotgun (WGS) entry which is preliminary data.</text>
</comment>
<feature type="transmembrane region" description="Helical" evidence="9">
    <location>
        <begin position="135"/>
        <end position="154"/>
    </location>
</feature>
<feature type="transmembrane region" description="Helical" evidence="9">
    <location>
        <begin position="302"/>
        <end position="322"/>
    </location>
</feature>
<evidence type="ECO:0000256" key="1">
    <source>
        <dbReference type="ARBA" id="ARBA00004651"/>
    </source>
</evidence>
<dbReference type="Proteomes" id="UP000053669">
    <property type="component" value="Unassembled WGS sequence"/>
</dbReference>
<dbReference type="GO" id="GO:0005886">
    <property type="term" value="C:plasma membrane"/>
    <property type="evidence" value="ECO:0007669"/>
    <property type="project" value="UniProtKB-SubCell"/>
</dbReference>
<keyword evidence="3" id="KW-0813">Transport</keyword>
<dbReference type="PANTHER" id="PTHR21716">
    <property type="entry name" value="TRANSMEMBRANE PROTEIN"/>
    <property type="match status" value="1"/>
</dbReference>
<evidence type="ECO:0000256" key="6">
    <source>
        <dbReference type="ARBA" id="ARBA00022989"/>
    </source>
</evidence>
<evidence type="ECO:0000313" key="10">
    <source>
        <dbReference type="EMBL" id="KUN73871.1"/>
    </source>
</evidence>
<feature type="transmembrane region" description="Helical" evidence="9">
    <location>
        <begin position="220"/>
        <end position="240"/>
    </location>
</feature>
<feature type="transmembrane region" description="Helical" evidence="9">
    <location>
        <begin position="373"/>
        <end position="399"/>
    </location>
</feature>
<feature type="region of interest" description="Disordered" evidence="8">
    <location>
        <begin position="413"/>
        <end position="447"/>
    </location>
</feature>
<feature type="transmembrane region" description="Helical" evidence="9">
    <location>
        <begin position="274"/>
        <end position="296"/>
    </location>
</feature>
<dbReference type="EMBL" id="LMWU01000005">
    <property type="protein sequence ID" value="KUN73871.1"/>
    <property type="molecule type" value="Genomic_DNA"/>
</dbReference>
<feature type="region of interest" description="Disordered" evidence="8">
    <location>
        <begin position="26"/>
        <end position="51"/>
    </location>
</feature>
<accession>A0A117R6I6</accession>
<evidence type="ECO:0000256" key="8">
    <source>
        <dbReference type="SAM" id="MobiDB-lite"/>
    </source>
</evidence>